<dbReference type="EMBL" id="CM029053">
    <property type="protein sequence ID" value="KAG2552149.1"/>
    <property type="molecule type" value="Genomic_DNA"/>
</dbReference>
<feature type="compositionally biased region" description="Polar residues" evidence="2">
    <location>
        <begin position="62"/>
        <end position="86"/>
    </location>
</feature>
<organism evidence="3 4">
    <name type="scientific">Panicum virgatum</name>
    <name type="common">Blackwell switchgrass</name>
    <dbReference type="NCBI Taxonomy" id="38727"/>
    <lineage>
        <taxon>Eukaryota</taxon>
        <taxon>Viridiplantae</taxon>
        <taxon>Streptophyta</taxon>
        <taxon>Embryophyta</taxon>
        <taxon>Tracheophyta</taxon>
        <taxon>Spermatophyta</taxon>
        <taxon>Magnoliopsida</taxon>
        <taxon>Liliopsida</taxon>
        <taxon>Poales</taxon>
        <taxon>Poaceae</taxon>
        <taxon>PACMAD clade</taxon>
        <taxon>Panicoideae</taxon>
        <taxon>Panicodae</taxon>
        <taxon>Paniceae</taxon>
        <taxon>Panicinae</taxon>
        <taxon>Panicum</taxon>
        <taxon>Panicum sect. Hiantes</taxon>
    </lineage>
</organism>
<comment type="caution">
    <text evidence="3">The sequence shown here is derived from an EMBL/GenBank/DDBJ whole genome shotgun (WGS) entry which is preliminary data.</text>
</comment>
<dbReference type="AlphaFoldDB" id="A0A8T0NV37"/>
<feature type="coiled-coil region" evidence="1">
    <location>
        <begin position="214"/>
        <end position="283"/>
    </location>
</feature>
<keyword evidence="1" id="KW-0175">Coiled coil</keyword>
<sequence length="449" mass="49745">MDSKKKRNKKKKGNQGKNAADVMSKVGEAAPQHHNHESAPKDYYKDSDADDAMSSVEEGIPQYQNHEPTLQSDHNGTNAHVTTSSIGEGIPCYQDTEPTLTQGNHKASDAVPADQRSIGMSESSVELDMHRLYEAKLDKLHVTIKQLEDEKSLWLQKGSTMESELEKLHSKVCFHAQNEVLLEEKLNSLQIGYDELIKKEEVLGKKVRCIDDINGTLTRQEALLKERLSELEETNKTLVAQVKVLEEASSNTSAENHTLVKKLDELDSRLQALEARAALSEALEKVKVSDSKAIDPMNFTSPLYQQTIGFTEAMSKGNELIAERGLSSSVELITDNSYRQINNTPSNAYASNHAQETAIQLPEIGTSNSIAQAHVDVNEHHRFDGPTSEEIVPVPLDDIQIHEDDLRQPGAEDEIDEVPFSDAPITGAPFRLISFVARYVSGADLVNKK</sequence>
<feature type="compositionally biased region" description="Polar residues" evidence="2">
    <location>
        <begin position="96"/>
        <end position="105"/>
    </location>
</feature>
<gene>
    <name evidence="3" type="ORF">PVAP13_9KG431900</name>
</gene>
<evidence type="ECO:0000313" key="3">
    <source>
        <dbReference type="EMBL" id="KAG2552149.1"/>
    </source>
</evidence>
<dbReference type="Proteomes" id="UP000823388">
    <property type="component" value="Chromosome 9K"/>
</dbReference>
<protein>
    <submittedName>
        <fullName evidence="3">Uncharacterized protein</fullName>
    </submittedName>
</protein>
<name>A0A8T0NV37_PANVG</name>
<proteinExistence type="predicted"/>
<feature type="compositionally biased region" description="Basic and acidic residues" evidence="2">
    <location>
        <begin position="34"/>
        <end position="47"/>
    </location>
</feature>
<evidence type="ECO:0000256" key="2">
    <source>
        <dbReference type="SAM" id="MobiDB-lite"/>
    </source>
</evidence>
<reference evidence="3" key="1">
    <citation type="submission" date="2020-05" db="EMBL/GenBank/DDBJ databases">
        <title>WGS assembly of Panicum virgatum.</title>
        <authorList>
            <person name="Lovell J.T."/>
            <person name="Jenkins J."/>
            <person name="Shu S."/>
            <person name="Juenger T.E."/>
            <person name="Schmutz J."/>
        </authorList>
    </citation>
    <scope>NUCLEOTIDE SEQUENCE</scope>
    <source>
        <strain evidence="3">AP13</strain>
    </source>
</reference>
<keyword evidence="4" id="KW-1185">Reference proteome</keyword>
<evidence type="ECO:0000313" key="4">
    <source>
        <dbReference type="Proteomes" id="UP000823388"/>
    </source>
</evidence>
<accession>A0A8T0NV37</accession>
<feature type="compositionally biased region" description="Basic residues" evidence="2">
    <location>
        <begin position="1"/>
        <end position="14"/>
    </location>
</feature>
<evidence type="ECO:0000256" key="1">
    <source>
        <dbReference type="SAM" id="Coils"/>
    </source>
</evidence>
<feature type="coiled-coil region" evidence="1">
    <location>
        <begin position="130"/>
        <end position="157"/>
    </location>
</feature>
<feature type="region of interest" description="Disordered" evidence="2">
    <location>
        <begin position="1"/>
        <end position="116"/>
    </location>
</feature>